<protein>
    <recommendedName>
        <fullName evidence="1">HTH cro/C1-type domain-containing protein</fullName>
    </recommendedName>
</protein>
<dbReference type="Pfam" id="PF13560">
    <property type="entry name" value="HTH_31"/>
    <property type="match status" value="1"/>
</dbReference>
<feature type="domain" description="HTH cro/C1-type" evidence="1">
    <location>
        <begin position="1"/>
        <end position="45"/>
    </location>
</feature>
<organism evidence="2 3">
    <name type="scientific">Actinorugispora endophytica</name>
    <dbReference type="NCBI Taxonomy" id="1605990"/>
    <lineage>
        <taxon>Bacteria</taxon>
        <taxon>Bacillati</taxon>
        <taxon>Actinomycetota</taxon>
        <taxon>Actinomycetes</taxon>
        <taxon>Streptosporangiales</taxon>
        <taxon>Nocardiopsidaceae</taxon>
        <taxon>Actinorugispora</taxon>
    </lineage>
</organism>
<name>A0A4R6VC46_9ACTN</name>
<dbReference type="CDD" id="cd00093">
    <property type="entry name" value="HTH_XRE"/>
    <property type="match status" value="1"/>
</dbReference>
<dbReference type="SUPFAM" id="SSF47413">
    <property type="entry name" value="lambda repressor-like DNA-binding domains"/>
    <property type="match status" value="1"/>
</dbReference>
<comment type="caution">
    <text evidence="2">The sequence shown here is derived from an EMBL/GenBank/DDBJ whole genome shotgun (WGS) entry which is preliminary data.</text>
</comment>
<dbReference type="InterPro" id="IPR043917">
    <property type="entry name" value="DUF5753"/>
</dbReference>
<dbReference type="InterPro" id="IPR010982">
    <property type="entry name" value="Lambda_DNA-bd_dom_sf"/>
</dbReference>
<accession>A0A4R6VC46</accession>
<reference evidence="2 3" key="1">
    <citation type="submission" date="2019-03" db="EMBL/GenBank/DDBJ databases">
        <title>Genomic Encyclopedia of Type Strains, Phase IV (KMG-IV): sequencing the most valuable type-strain genomes for metagenomic binning, comparative biology and taxonomic classification.</title>
        <authorList>
            <person name="Goeker M."/>
        </authorList>
    </citation>
    <scope>NUCLEOTIDE SEQUENCE [LARGE SCALE GENOMIC DNA]</scope>
    <source>
        <strain evidence="2 3">DSM 46770</strain>
    </source>
</reference>
<dbReference type="EMBL" id="SNYN01000002">
    <property type="protein sequence ID" value="TDQ54316.1"/>
    <property type="molecule type" value="Genomic_DNA"/>
</dbReference>
<gene>
    <name evidence="2" type="ORF">EV190_102150</name>
</gene>
<evidence type="ECO:0000313" key="3">
    <source>
        <dbReference type="Proteomes" id="UP000295281"/>
    </source>
</evidence>
<keyword evidence="3" id="KW-1185">Reference proteome</keyword>
<dbReference type="Pfam" id="PF19054">
    <property type="entry name" value="DUF5753"/>
    <property type="match status" value="1"/>
</dbReference>
<dbReference type="GO" id="GO:0003677">
    <property type="term" value="F:DNA binding"/>
    <property type="evidence" value="ECO:0007669"/>
    <property type="project" value="InterPro"/>
</dbReference>
<evidence type="ECO:0000259" key="1">
    <source>
        <dbReference type="PROSITE" id="PS50943"/>
    </source>
</evidence>
<dbReference type="AlphaFoldDB" id="A0A4R6VC46"/>
<dbReference type="Proteomes" id="UP000295281">
    <property type="component" value="Unassembled WGS sequence"/>
</dbReference>
<dbReference type="InterPro" id="IPR001387">
    <property type="entry name" value="Cro/C1-type_HTH"/>
</dbReference>
<evidence type="ECO:0000313" key="2">
    <source>
        <dbReference type="EMBL" id="TDQ54316.1"/>
    </source>
</evidence>
<dbReference type="PROSITE" id="PS50943">
    <property type="entry name" value="HTH_CROC1"/>
    <property type="match status" value="1"/>
</dbReference>
<proteinExistence type="predicted"/>
<dbReference type="Gene3D" id="1.10.260.40">
    <property type="entry name" value="lambda repressor-like DNA-binding domains"/>
    <property type="match status" value="1"/>
</dbReference>
<sequence>MSQGQVAKALNVSSSLVSYLEGGTRGPQLDQAKALDRLFETSGTFERLWKTVSNHAIYPVGSRTSIDFERIASEVREYHTILIPGLAQTAAYARATYTAMRPFADEATIRGLVASRMKRQEILEGTDRPLLWMVLDENVIRRVLGDAATMKEQLDHLLKMVEGHVLRLQIVPLTCRLPPGLSGPFRLFAFRDRPMVVSAEYVLDDLVIDEAEQVRECASLFGAIQAEALSAGDSVELVRLVKGELDG</sequence>